<gene>
    <name evidence="1" type="ORF">S12H4_60449</name>
</gene>
<evidence type="ECO:0000313" key="1">
    <source>
        <dbReference type="EMBL" id="GAJ22732.1"/>
    </source>
</evidence>
<feature type="non-terminal residue" evidence="1">
    <location>
        <position position="1"/>
    </location>
</feature>
<organism evidence="1">
    <name type="scientific">marine sediment metagenome</name>
    <dbReference type="NCBI Taxonomy" id="412755"/>
    <lineage>
        <taxon>unclassified sequences</taxon>
        <taxon>metagenomes</taxon>
        <taxon>ecological metagenomes</taxon>
    </lineage>
</organism>
<dbReference type="AlphaFoldDB" id="X1VQU6"/>
<name>X1VQU6_9ZZZZ</name>
<protein>
    <submittedName>
        <fullName evidence="1">Uncharacterized protein</fullName>
    </submittedName>
</protein>
<accession>X1VQU6</accession>
<proteinExistence type="predicted"/>
<dbReference type="EMBL" id="BARW01039790">
    <property type="protein sequence ID" value="GAJ22732.1"/>
    <property type="molecule type" value="Genomic_DNA"/>
</dbReference>
<reference evidence="1" key="1">
    <citation type="journal article" date="2014" name="Front. Microbiol.">
        <title>High frequency of phylogenetically diverse reductive dehalogenase-homologous genes in deep subseafloor sedimentary metagenomes.</title>
        <authorList>
            <person name="Kawai M."/>
            <person name="Futagami T."/>
            <person name="Toyoda A."/>
            <person name="Takaki Y."/>
            <person name="Nishi S."/>
            <person name="Hori S."/>
            <person name="Arai W."/>
            <person name="Tsubouchi T."/>
            <person name="Morono Y."/>
            <person name="Uchiyama I."/>
            <person name="Ito T."/>
            <person name="Fujiyama A."/>
            <person name="Inagaki F."/>
            <person name="Takami H."/>
        </authorList>
    </citation>
    <scope>NUCLEOTIDE SEQUENCE</scope>
    <source>
        <strain evidence="1">Expedition CK06-06</strain>
    </source>
</reference>
<comment type="caution">
    <text evidence="1">The sequence shown here is derived from an EMBL/GenBank/DDBJ whole genome shotgun (WGS) entry which is preliminary data.</text>
</comment>
<sequence length="49" mass="5920">DKIYEIWTGGDLRQELIRKGYRRVKGLTLEGYAKQWEKIIQEALQKIRK</sequence>